<dbReference type="PANTHER" id="PTHR15952:SF11">
    <property type="entry name" value="EXPORTIN-T"/>
    <property type="match status" value="1"/>
</dbReference>
<dbReference type="InterPro" id="IPR011989">
    <property type="entry name" value="ARM-like"/>
</dbReference>
<organism evidence="3 4">
    <name type="scientific">Dictyocaulus viviparus</name>
    <name type="common">Bovine lungworm</name>
    <dbReference type="NCBI Taxonomy" id="29172"/>
    <lineage>
        <taxon>Eukaryota</taxon>
        <taxon>Metazoa</taxon>
        <taxon>Ecdysozoa</taxon>
        <taxon>Nematoda</taxon>
        <taxon>Chromadorea</taxon>
        <taxon>Rhabditida</taxon>
        <taxon>Rhabditina</taxon>
        <taxon>Rhabditomorpha</taxon>
        <taxon>Strongyloidea</taxon>
        <taxon>Metastrongylidae</taxon>
        <taxon>Dictyocaulus</taxon>
    </lineage>
</organism>
<evidence type="ECO:0000313" key="4">
    <source>
        <dbReference type="Proteomes" id="UP000053766"/>
    </source>
</evidence>
<keyword evidence="1" id="KW-0813">Transport</keyword>
<dbReference type="GO" id="GO:0005737">
    <property type="term" value="C:cytoplasm"/>
    <property type="evidence" value="ECO:0007669"/>
    <property type="project" value="UniProtKB-SubCell"/>
</dbReference>
<dbReference type="Proteomes" id="UP000053766">
    <property type="component" value="Unassembled WGS sequence"/>
</dbReference>
<feature type="domain" description="Exportin-T C-terminal" evidence="2">
    <location>
        <begin position="29"/>
        <end position="524"/>
    </location>
</feature>
<keyword evidence="4" id="KW-1185">Reference proteome</keyword>
<comment type="similarity">
    <text evidence="1">Belongs to the exportin family.</text>
</comment>
<dbReference type="Gene3D" id="1.25.10.10">
    <property type="entry name" value="Leucine-rich Repeat Variant"/>
    <property type="match status" value="1"/>
</dbReference>
<comment type="function">
    <text evidence="1">tRNA nucleus export receptor which facilitates tRNA translocation across the nuclear pore complex.</text>
</comment>
<dbReference type="PROSITE" id="PS00018">
    <property type="entry name" value="EF_HAND_1"/>
    <property type="match status" value="1"/>
</dbReference>
<dbReference type="InterPro" id="IPR045546">
    <property type="entry name" value="Exportin-T_C"/>
</dbReference>
<dbReference type="GO" id="GO:0071528">
    <property type="term" value="P:tRNA re-export from nucleus"/>
    <property type="evidence" value="ECO:0007669"/>
    <property type="project" value="UniProtKB-UniRule"/>
</dbReference>
<dbReference type="GO" id="GO:0005643">
    <property type="term" value="C:nuclear pore"/>
    <property type="evidence" value="ECO:0007669"/>
    <property type="project" value="TreeGrafter"/>
</dbReference>
<keyword evidence="1" id="KW-0963">Cytoplasm</keyword>
<dbReference type="EMBL" id="KN716517">
    <property type="protein sequence ID" value="KJH43898.1"/>
    <property type="molecule type" value="Genomic_DNA"/>
</dbReference>
<comment type="subcellular location">
    <subcellularLocation>
        <location evidence="1">Nucleus</location>
    </subcellularLocation>
    <subcellularLocation>
        <location evidence="1">Cytoplasm</location>
    </subcellularLocation>
    <text evidence="1">Shuttles between the nucleus and the cytoplasm.</text>
</comment>
<dbReference type="OrthoDB" id="26399at2759"/>
<dbReference type="InterPro" id="IPR016024">
    <property type="entry name" value="ARM-type_fold"/>
</dbReference>
<evidence type="ECO:0000256" key="1">
    <source>
        <dbReference type="RuleBase" id="RU366037"/>
    </source>
</evidence>
<dbReference type="STRING" id="29172.A0A0D8XH24"/>
<dbReference type="PANTHER" id="PTHR15952">
    <property type="entry name" value="EXPORTIN-T/LOS1"/>
    <property type="match status" value="1"/>
</dbReference>
<dbReference type="GO" id="GO:0031267">
    <property type="term" value="F:small GTPase binding"/>
    <property type="evidence" value="ECO:0007669"/>
    <property type="project" value="InterPro"/>
</dbReference>
<dbReference type="InterPro" id="IPR040017">
    <property type="entry name" value="XPOT"/>
</dbReference>
<name>A0A0D8XH24_DICVI</name>
<sequence length="622" mass="68662">MNSLLLVLDNEDPELSELAISTFRSYASLFKNNCVDENSTAVLGRIVSVCFRRFVMSEELDVDGSGEDEIEFAEYRKELRGILNTIGTMRPDLIVAPLESLVAEVSNSGGGAAMPIARLEAIVQLVHCLVEIIPASFVNSKEGWMGRGAQLPINLLNSMQLDGRSASVHVLYFEIACRYERLLMARPQPVIPKVAAAFLDDRGIAFRVARVRTRIVYLFCRFVKAHKTVLSPLVSEVIAHLAPLLAVSPQSDQLLTADDQAFLFEATGTLIVFGELGVEQKSMYIGELANKLGEGFIAAATELEVVRKSGEEDKVKVLEQFMANIIGYCSRLSKAFSNLNSMQSCRCVDIYMKLLDLFLGYLTTENAFLLESIRQLAHRLVVCLDVELLPILPSLMTALSAVSTDLDSMNHLLILSHQIVAKFKKECNRSGVDFGAILASAARLSVQLKPTPALRAQDEAAYRNLIYVRRAFLQLFYTSVTSDILAEIANGDLFNDLQEAATQFALSADQPCQKLALATLSRTCLQNVQWWQRTLCTALEVPSLPHVTASDAGSMVVVHEVASTLTTLRQAHPEEFATAVKSLMPGKLGEDLLSMLDNLKSRALDKQLLVLYEKIRKSQQHA</sequence>
<reference evidence="4" key="2">
    <citation type="journal article" date="2016" name="Sci. Rep.">
        <title>Dictyocaulus viviparus genome, variome and transcriptome elucidate lungworm biology and support future intervention.</title>
        <authorList>
            <person name="McNulty S.N."/>
            <person name="Strube C."/>
            <person name="Rosa B.A."/>
            <person name="Martin J.C."/>
            <person name="Tyagi R."/>
            <person name="Choi Y.J."/>
            <person name="Wang Q."/>
            <person name="Hallsworth Pepin K."/>
            <person name="Zhang X."/>
            <person name="Ozersky P."/>
            <person name="Wilson R.K."/>
            <person name="Sternberg P.W."/>
            <person name="Gasser R.B."/>
            <person name="Mitreva M."/>
        </authorList>
    </citation>
    <scope>NUCLEOTIDE SEQUENCE [LARGE SCALE GENOMIC DNA]</scope>
    <source>
        <strain evidence="4">HannoverDv2000</strain>
    </source>
</reference>
<keyword evidence="1" id="KW-0820">tRNA-binding</keyword>
<dbReference type="InterPro" id="IPR018247">
    <property type="entry name" value="EF_Hand_1_Ca_BS"/>
</dbReference>
<keyword evidence="1" id="KW-0694">RNA-binding</keyword>
<dbReference type="GO" id="GO:0000049">
    <property type="term" value="F:tRNA binding"/>
    <property type="evidence" value="ECO:0007669"/>
    <property type="project" value="UniProtKB-UniRule"/>
</dbReference>
<keyword evidence="1" id="KW-0539">Nucleus</keyword>
<protein>
    <recommendedName>
        <fullName evidence="1">Exportin-T</fullName>
    </recommendedName>
    <alternativeName>
        <fullName evidence="1">Exportin(tRNA)</fullName>
    </alternativeName>
    <alternativeName>
        <fullName evidence="1">tRNA exportin</fullName>
    </alternativeName>
</protein>
<gene>
    <name evidence="3" type="ORF">DICVIV_10083</name>
</gene>
<accession>A0A0D8XH24</accession>
<evidence type="ECO:0000313" key="3">
    <source>
        <dbReference type="EMBL" id="KJH43898.1"/>
    </source>
</evidence>
<dbReference type="Pfam" id="PF19282">
    <property type="entry name" value="Exportin-T"/>
    <property type="match status" value="1"/>
</dbReference>
<dbReference type="AlphaFoldDB" id="A0A0D8XH24"/>
<dbReference type="SUPFAM" id="SSF48371">
    <property type="entry name" value="ARM repeat"/>
    <property type="match status" value="1"/>
</dbReference>
<proteinExistence type="inferred from homology"/>
<dbReference type="GO" id="GO:0016363">
    <property type="term" value="C:nuclear matrix"/>
    <property type="evidence" value="ECO:0007669"/>
    <property type="project" value="TreeGrafter"/>
</dbReference>
<reference evidence="3 4" key="1">
    <citation type="submission" date="2013-11" db="EMBL/GenBank/DDBJ databases">
        <title>Draft genome of the bovine lungworm Dictyocaulus viviparus.</title>
        <authorList>
            <person name="Mitreva M."/>
        </authorList>
    </citation>
    <scope>NUCLEOTIDE SEQUENCE [LARGE SCALE GENOMIC DNA]</scope>
    <source>
        <strain evidence="3 4">HannoverDv2000</strain>
    </source>
</reference>
<evidence type="ECO:0000259" key="2">
    <source>
        <dbReference type="Pfam" id="PF19282"/>
    </source>
</evidence>